<dbReference type="Gene3D" id="3.60.40.10">
    <property type="entry name" value="PPM-type phosphatase domain"/>
    <property type="match status" value="1"/>
</dbReference>
<dbReference type="SMART" id="SM00331">
    <property type="entry name" value="PP2C_SIG"/>
    <property type="match status" value="1"/>
</dbReference>
<keyword evidence="2" id="KW-0472">Membrane</keyword>
<dbReference type="Pfam" id="PF07228">
    <property type="entry name" value="SpoIIE"/>
    <property type="match status" value="1"/>
</dbReference>
<reference evidence="4 5" key="1">
    <citation type="submission" date="2018-10" db="EMBL/GenBank/DDBJ databases">
        <title>Genome Sequence of Cohnella sp.</title>
        <authorList>
            <person name="Srinivasan S."/>
            <person name="Kim M.K."/>
        </authorList>
    </citation>
    <scope>NUCLEOTIDE SEQUENCE [LARGE SCALE GENOMIC DNA]</scope>
    <source>
        <strain evidence="4 5">18JY8-7</strain>
    </source>
</reference>
<proteinExistence type="predicted"/>
<sequence length="615" mass="68315">MSSPKDNRHRSLYDGSVWKVVILASALIVLTTSLIGFMSYRMTQKEVIRKLKTSDLSFIARSIASQVEGRIDRAMETSRIVADDPAVREWVAGGEKDERLGMLVKQVLASIPRDYDYTNSFVVSAATHHYWAESGKVIDTVSESDPDDKWFFNTIASGKKTDVVVDSNSARKDTFVFVNVLIGEPDRPLGIAGVGLSLKKLSEDFADYRLVEGSRLWMVGGDGTIHLSADYADTGTKLSEHLTAAALQEWNRSPADRERVFEAEDLSGGRMDMISYPIASADMRLLVQIPRSQTTGFLGSIKQSTTVAVVLSLILSIYFFTYVSRRMADPYKRALRLNEELESMVEDRTQALADKNREMTESIAYANRIQRSVLPSEEALREHFAEFLTYWKPRDGVGGDFYWVKEVGGVKWIAAGDCSGHGVPGALMTMLSVSLLDRIADQEDNASPSEVLRKLNVLLKETLGQTDREGPTDDGLDLGLVFLRDGNMQYAGTGIVMAVKDAGGLRMIKGDKPGIGYRRTPADAEYSLHDIELGDDTVVYMATDGIPDQNGGAKKLSLGKTALLEWLASYGDSPLAEQRNHFERDIAAFMEQERQRDDMTLFAFRPRTDDGTKER</sequence>
<keyword evidence="2" id="KW-1133">Transmembrane helix</keyword>
<organism evidence="4 5">
    <name type="scientific">Cohnella candidum</name>
    <dbReference type="NCBI Taxonomy" id="2674991"/>
    <lineage>
        <taxon>Bacteria</taxon>
        <taxon>Bacillati</taxon>
        <taxon>Bacillota</taxon>
        <taxon>Bacilli</taxon>
        <taxon>Bacillales</taxon>
        <taxon>Paenibacillaceae</taxon>
        <taxon>Cohnella</taxon>
    </lineage>
</organism>
<evidence type="ECO:0000256" key="2">
    <source>
        <dbReference type="SAM" id="Phobius"/>
    </source>
</evidence>
<dbReference type="KEGG" id="coh:EAV92_13590"/>
<dbReference type="EMBL" id="CP033433">
    <property type="protein sequence ID" value="AYQ73518.1"/>
    <property type="molecule type" value="Genomic_DNA"/>
</dbReference>
<dbReference type="GO" id="GO:0016791">
    <property type="term" value="F:phosphatase activity"/>
    <property type="evidence" value="ECO:0007669"/>
    <property type="project" value="TreeGrafter"/>
</dbReference>
<dbReference type="PANTHER" id="PTHR43156">
    <property type="entry name" value="STAGE II SPORULATION PROTEIN E-RELATED"/>
    <property type="match status" value="1"/>
</dbReference>
<gene>
    <name evidence="4" type="ORF">EAV92_13590</name>
</gene>
<dbReference type="InterPro" id="IPR036457">
    <property type="entry name" value="PPM-type-like_dom_sf"/>
</dbReference>
<dbReference type="InterPro" id="IPR001932">
    <property type="entry name" value="PPM-type_phosphatase-like_dom"/>
</dbReference>
<dbReference type="AlphaFoldDB" id="A0A3G3JZ34"/>
<evidence type="ECO:0000313" key="4">
    <source>
        <dbReference type="EMBL" id="AYQ73518.1"/>
    </source>
</evidence>
<dbReference type="CDD" id="cd18774">
    <property type="entry name" value="PDC2_HK_sensor"/>
    <property type="match status" value="1"/>
</dbReference>
<keyword evidence="5" id="KW-1185">Reference proteome</keyword>
<feature type="transmembrane region" description="Helical" evidence="2">
    <location>
        <begin position="20"/>
        <end position="40"/>
    </location>
</feature>
<dbReference type="InterPro" id="IPR052016">
    <property type="entry name" value="Bact_Sigma-Reg"/>
</dbReference>
<keyword evidence="1" id="KW-0378">Hydrolase</keyword>
<protein>
    <submittedName>
        <fullName evidence="4">Stage II sporulation protein E</fullName>
    </submittedName>
</protein>
<evidence type="ECO:0000256" key="1">
    <source>
        <dbReference type="ARBA" id="ARBA00022801"/>
    </source>
</evidence>
<evidence type="ECO:0000259" key="3">
    <source>
        <dbReference type="SMART" id="SM00331"/>
    </source>
</evidence>
<dbReference type="RefSeq" id="WP_123041602.1">
    <property type="nucleotide sequence ID" value="NZ_CP033433.1"/>
</dbReference>
<evidence type="ECO:0000313" key="5">
    <source>
        <dbReference type="Proteomes" id="UP000269097"/>
    </source>
</evidence>
<keyword evidence="2" id="KW-0812">Transmembrane</keyword>
<dbReference type="Proteomes" id="UP000269097">
    <property type="component" value="Chromosome"/>
</dbReference>
<feature type="transmembrane region" description="Helical" evidence="2">
    <location>
        <begin position="305"/>
        <end position="323"/>
    </location>
</feature>
<name>A0A3G3JZ34_9BACL</name>
<feature type="domain" description="PPM-type phosphatase" evidence="3">
    <location>
        <begin position="382"/>
        <end position="606"/>
    </location>
</feature>
<dbReference type="PANTHER" id="PTHR43156:SF9">
    <property type="entry name" value="HAMP DOMAIN-CONTAINING PROTEIN"/>
    <property type="match status" value="1"/>
</dbReference>
<accession>A0A3G3JZ34</accession>